<accession>A0A1E5XHK7</accession>
<dbReference type="Proteomes" id="UP000095463">
    <property type="component" value="Unassembled WGS sequence"/>
</dbReference>
<dbReference type="Pfam" id="PF07876">
    <property type="entry name" value="Dabb"/>
    <property type="match status" value="1"/>
</dbReference>
<dbReference type="Gene3D" id="3.30.70.100">
    <property type="match status" value="1"/>
</dbReference>
<dbReference type="InterPro" id="IPR013097">
    <property type="entry name" value="Dabb"/>
</dbReference>
<dbReference type="SUPFAM" id="SSF54909">
    <property type="entry name" value="Dimeric alpha+beta barrel"/>
    <property type="match status" value="1"/>
</dbReference>
<dbReference type="SMART" id="SM00886">
    <property type="entry name" value="Dabb"/>
    <property type="match status" value="1"/>
</dbReference>
<name>A0A1E5XHK7_9HYPH</name>
<reference evidence="3 4" key="1">
    <citation type="journal article" date="2015" name="Genome Announc.">
        <title>Genome Assemblies of Three Soil-Associated Devosia species: D. insulae, D. limi, and D. soli.</title>
        <authorList>
            <person name="Hassan Y.I."/>
            <person name="Lepp D."/>
            <person name="Zhou T."/>
        </authorList>
    </citation>
    <scope>NUCLEOTIDE SEQUENCE [LARGE SCALE GENOMIC DNA]</scope>
    <source>
        <strain evidence="3 4">DS-56</strain>
    </source>
</reference>
<dbReference type="AlphaFoldDB" id="A0A1E5XHK7"/>
<proteinExistence type="predicted"/>
<evidence type="ECO:0000259" key="2">
    <source>
        <dbReference type="PROSITE" id="PS51502"/>
    </source>
</evidence>
<evidence type="ECO:0000313" key="3">
    <source>
        <dbReference type="EMBL" id="OEO28077.1"/>
    </source>
</evidence>
<dbReference type="InterPro" id="IPR011008">
    <property type="entry name" value="Dimeric_a/b-barrel"/>
</dbReference>
<comment type="subunit">
    <text evidence="1">Homodimer.</text>
</comment>
<gene>
    <name evidence="3" type="ORF">VW23_006705</name>
</gene>
<dbReference type="InterPro" id="IPR044662">
    <property type="entry name" value="HS1/DABB1-like"/>
</dbReference>
<keyword evidence="4" id="KW-1185">Reference proteome</keyword>
<comment type="caution">
    <text evidence="3">The sequence shown here is derived from an EMBL/GenBank/DDBJ whole genome shotgun (WGS) entry which is preliminary data.</text>
</comment>
<organism evidence="3 4">
    <name type="scientific">Devosia insulae DS-56</name>
    <dbReference type="NCBI Taxonomy" id="1116389"/>
    <lineage>
        <taxon>Bacteria</taxon>
        <taxon>Pseudomonadati</taxon>
        <taxon>Pseudomonadota</taxon>
        <taxon>Alphaproteobacteria</taxon>
        <taxon>Hyphomicrobiales</taxon>
        <taxon>Devosiaceae</taxon>
        <taxon>Devosia</taxon>
    </lineage>
</organism>
<evidence type="ECO:0000313" key="4">
    <source>
        <dbReference type="Proteomes" id="UP000095463"/>
    </source>
</evidence>
<dbReference type="EMBL" id="LAJE02000401">
    <property type="protein sequence ID" value="OEO28077.1"/>
    <property type="molecule type" value="Genomic_DNA"/>
</dbReference>
<protein>
    <recommendedName>
        <fullName evidence="2">Stress-response A/B barrel domain-containing protein</fullName>
    </recommendedName>
</protein>
<dbReference type="OrthoDB" id="9816070at2"/>
<evidence type="ECO:0000256" key="1">
    <source>
        <dbReference type="ARBA" id="ARBA00011738"/>
    </source>
</evidence>
<dbReference type="RefSeq" id="WP_069912652.1">
    <property type="nucleotide sequence ID" value="NZ_LAJE02000401.1"/>
</dbReference>
<feature type="domain" description="Stress-response A/B barrel" evidence="2">
    <location>
        <begin position="3"/>
        <end position="95"/>
    </location>
</feature>
<dbReference type="PANTHER" id="PTHR33178">
    <property type="match status" value="1"/>
</dbReference>
<sequence>MTVKHVVLFDYAETAPEAEIQAVIAGLNTLPAAIDEIRDWSLVEDLGKRPGSFRFCLIAHFDDMAAMERYLAHPAHVKAVERAMPILTKLAEHDHLV</sequence>
<dbReference type="PROSITE" id="PS51502">
    <property type="entry name" value="S_R_A_B_BARREL"/>
    <property type="match status" value="1"/>
</dbReference>
<dbReference type="PANTHER" id="PTHR33178:SF10">
    <property type="entry name" value="STRESS-RESPONSE A_B BARREL DOMAIN-CONTAINING PROTEIN"/>
    <property type="match status" value="1"/>
</dbReference>